<organism evidence="1 2">
    <name type="scientific">Streptomyces achromogenes</name>
    <dbReference type="NCBI Taxonomy" id="67255"/>
    <lineage>
        <taxon>Bacteria</taxon>
        <taxon>Bacillati</taxon>
        <taxon>Actinomycetota</taxon>
        <taxon>Actinomycetes</taxon>
        <taxon>Kitasatosporales</taxon>
        <taxon>Streptomycetaceae</taxon>
        <taxon>Streptomyces</taxon>
    </lineage>
</organism>
<keyword evidence="2" id="KW-1185">Reference proteome</keyword>
<reference evidence="1 2" key="1">
    <citation type="submission" date="2022-10" db="EMBL/GenBank/DDBJ databases">
        <title>The complete genomes of actinobacterial strains from the NBC collection.</title>
        <authorList>
            <person name="Joergensen T.S."/>
            <person name="Alvarez Arevalo M."/>
            <person name="Sterndorff E.B."/>
            <person name="Faurdal D."/>
            <person name="Vuksanovic O."/>
            <person name="Mourched A.-S."/>
            <person name="Charusanti P."/>
            <person name="Shaw S."/>
            <person name="Blin K."/>
            <person name="Weber T."/>
        </authorList>
    </citation>
    <scope>NUCLEOTIDE SEQUENCE [LARGE SCALE GENOMIC DNA]</scope>
    <source>
        <strain evidence="1 2">NBC_00156</strain>
    </source>
</reference>
<protein>
    <submittedName>
        <fullName evidence="1">YqcI/YcgG family protein</fullName>
    </submittedName>
</protein>
<accession>A0ABZ1KSJ0</accession>
<dbReference type="InterPro" id="IPR014988">
    <property type="entry name" value="Uncharacterised_YqcI/YcgG"/>
</dbReference>
<name>A0ABZ1KSJ0_STRAH</name>
<dbReference type="EMBL" id="CP108164">
    <property type="protein sequence ID" value="WTQ82341.1"/>
    <property type="molecule type" value="Genomic_DNA"/>
</dbReference>
<evidence type="ECO:0000313" key="1">
    <source>
        <dbReference type="EMBL" id="WTQ82341.1"/>
    </source>
</evidence>
<dbReference type="GeneID" id="97282644"/>
<gene>
    <name evidence="1" type="ORF">OG350_19440</name>
</gene>
<dbReference type="RefSeq" id="WP_405448419.1">
    <property type="nucleotide sequence ID" value="NZ_CP108164.1"/>
</dbReference>
<dbReference type="PANTHER" id="PTHR40045:SF1">
    <property type="entry name" value="YQCI_YCGG FAMILY PROTEIN"/>
    <property type="match status" value="1"/>
</dbReference>
<dbReference type="Proteomes" id="UP001622557">
    <property type="component" value="Chromosome"/>
</dbReference>
<evidence type="ECO:0000313" key="2">
    <source>
        <dbReference type="Proteomes" id="UP001622557"/>
    </source>
</evidence>
<dbReference type="PANTHER" id="PTHR40045">
    <property type="entry name" value="YCGG FAMILY PROTEIN"/>
    <property type="match status" value="1"/>
</dbReference>
<sequence>MAQADPADSLWSWVAPAFREFDRTLTDESAKFPCLFGVGAQNNGHNSFTALDTRLPHTHGVERLAQTLRAFRDKAWTGPRRQSLVVFVGPPAEVPDLDHDRERFWRLLGDLRAHDRSPWPENCPSDPADPKWDWCFAGEPWFTFMCSPAYAARRSRAIGHCLTVIFQTRRIFEGLAGNTPAGRKAKQNVRDRLAGYEELPPHPHLGSAERQVDYKWRQYFLPDDLTEFPVDACPYKGT</sequence>
<dbReference type="Pfam" id="PF08892">
    <property type="entry name" value="YqcI_YcgG"/>
    <property type="match status" value="1"/>
</dbReference>
<proteinExistence type="predicted"/>